<organism evidence="1 2">
    <name type="scientific">Scortum barcoo</name>
    <name type="common">barcoo grunter</name>
    <dbReference type="NCBI Taxonomy" id="214431"/>
    <lineage>
        <taxon>Eukaryota</taxon>
        <taxon>Metazoa</taxon>
        <taxon>Chordata</taxon>
        <taxon>Craniata</taxon>
        <taxon>Vertebrata</taxon>
        <taxon>Euteleostomi</taxon>
        <taxon>Actinopterygii</taxon>
        <taxon>Neopterygii</taxon>
        <taxon>Teleostei</taxon>
        <taxon>Neoteleostei</taxon>
        <taxon>Acanthomorphata</taxon>
        <taxon>Eupercaria</taxon>
        <taxon>Centrarchiformes</taxon>
        <taxon>Terapontoidei</taxon>
        <taxon>Terapontidae</taxon>
        <taxon>Scortum</taxon>
    </lineage>
</organism>
<evidence type="ECO:0000313" key="1">
    <source>
        <dbReference type="EMBL" id="KAI3353750.1"/>
    </source>
</evidence>
<reference evidence="1" key="1">
    <citation type="submission" date="2022-04" db="EMBL/GenBank/DDBJ databases">
        <title>Jade perch genome.</title>
        <authorList>
            <person name="Chao B."/>
        </authorList>
    </citation>
    <scope>NUCLEOTIDE SEQUENCE</scope>
    <source>
        <strain evidence="1">CB-2022</strain>
    </source>
</reference>
<protein>
    <submittedName>
        <fullName evidence="1">Uncharacterized protein</fullName>
    </submittedName>
</protein>
<comment type="caution">
    <text evidence="1">The sequence shown here is derived from an EMBL/GenBank/DDBJ whole genome shotgun (WGS) entry which is preliminary data.</text>
</comment>
<accession>A0ACB8VDL3</accession>
<keyword evidence="2" id="KW-1185">Reference proteome</keyword>
<sequence length="209" mass="22656">MAAESTRRFTKNLLKPGAAAEIRQTACNAVRHSAVTHHHFIFGRPRRSAPFQEEEPPVSRWSTAGSVSRHANECASLMGKVGHGTGVEPEPESKPVIGSDVAGLITSEGQAIKRAKNHEENEGGRLFTQLRHPAPYLNRHHVHSSIQTLTTAPREGRKGVVGVGGLNMLLPLPSDPRASLPSPCLQKPQMHKQSQLNSDLKALVCLGEK</sequence>
<name>A0ACB8VDL3_9TELE</name>
<gene>
    <name evidence="1" type="ORF">L3Q82_004982</name>
</gene>
<dbReference type="EMBL" id="CM041552">
    <property type="protein sequence ID" value="KAI3353750.1"/>
    <property type="molecule type" value="Genomic_DNA"/>
</dbReference>
<evidence type="ECO:0000313" key="2">
    <source>
        <dbReference type="Proteomes" id="UP000831701"/>
    </source>
</evidence>
<proteinExistence type="predicted"/>
<dbReference type="Proteomes" id="UP000831701">
    <property type="component" value="Chromosome 22"/>
</dbReference>